<dbReference type="AlphaFoldDB" id="A0A2P8DIB8"/>
<keyword evidence="3" id="KW-1185">Reference proteome</keyword>
<proteinExistence type="predicted"/>
<evidence type="ECO:0000313" key="3">
    <source>
        <dbReference type="Proteomes" id="UP000243528"/>
    </source>
</evidence>
<organism evidence="2 3">
    <name type="scientific">Haloactinopolyspora alba</name>
    <dbReference type="NCBI Taxonomy" id="648780"/>
    <lineage>
        <taxon>Bacteria</taxon>
        <taxon>Bacillati</taxon>
        <taxon>Actinomycetota</taxon>
        <taxon>Actinomycetes</taxon>
        <taxon>Jiangellales</taxon>
        <taxon>Jiangellaceae</taxon>
        <taxon>Haloactinopolyspora</taxon>
    </lineage>
</organism>
<sequence length="160" mass="16838">MPLMVARRRSSDETSFTIWTAPSQIEDVHTAVRPSYDARVRRTLALVPLLVIALTSCSEQVDAAVNDVAASALESAVSARLSEAGINLQDGPDCDTDVTRDGSELTGTANCDGTATDGRAVRAEFDGTLSGSGCEGSLELYVDDQSIAQLDQIPDCSVSL</sequence>
<dbReference type="Proteomes" id="UP000243528">
    <property type="component" value="Unassembled WGS sequence"/>
</dbReference>
<protein>
    <submittedName>
        <fullName evidence="2">Uncharacterized protein</fullName>
    </submittedName>
</protein>
<evidence type="ECO:0000313" key="2">
    <source>
        <dbReference type="EMBL" id="PSK96962.1"/>
    </source>
</evidence>
<evidence type="ECO:0000256" key="1">
    <source>
        <dbReference type="SAM" id="MobiDB-lite"/>
    </source>
</evidence>
<accession>A0A2P8DIB8</accession>
<feature type="region of interest" description="Disordered" evidence="1">
    <location>
        <begin position="90"/>
        <end position="113"/>
    </location>
</feature>
<dbReference type="EMBL" id="PYGE01000024">
    <property type="protein sequence ID" value="PSK96962.1"/>
    <property type="molecule type" value="Genomic_DNA"/>
</dbReference>
<name>A0A2P8DIB8_9ACTN</name>
<reference evidence="2 3" key="1">
    <citation type="submission" date="2018-03" db="EMBL/GenBank/DDBJ databases">
        <title>Genomic Encyclopedia of Archaeal and Bacterial Type Strains, Phase II (KMG-II): from individual species to whole genera.</title>
        <authorList>
            <person name="Goeker M."/>
        </authorList>
    </citation>
    <scope>NUCLEOTIDE SEQUENCE [LARGE SCALE GENOMIC DNA]</scope>
    <source>
        <strain evidence="2 3">DSM 45211</strain>
    </source>
</reference>
<gene>
    <name evidence="2" type="ORF">CLV30_12450</name>
</gene>
<comment type="caution">
    <text evidence="2">The sequence shown here is derived from an EMBL/GenBank/DDBJ whole genome shotgun (WGS) entry which is preliminary data.</text>
</comment>